<keyword evidence="2" id="KW-1185">Reference proteome</keyword>
<evidence type="ECO:0000313" key="1">
    <source>
        <dbReference type="EMBL" id="PRX23468.1"/>
    </source>
</evidence>
<dbReference type="AlphaFoldDB" id="A0A2T0KIX1"/>
<accession>A0A2T0KIX1</accession>
<proteinExistence type="predicted"/>
<gene>
    <name evidence="1" type="ORF">CLV67_103216</name>
</gene>
<protein>
    <submittedName>
        <fullName evidence="1">Uncharacterized protein</fullName>
    </submittedName>
</protein>
<sequence>MLGTIVLTPGAATLPDGSASNLAPGMSVTKSSATAPGVYTLKLLFDASSEEWCVWQFRMPDDYASTPVAKLQWLAASATSGAVVWDVRISATSPGDSTDVDAQDFGSANTGTTTVPGTAGYLAETSITLTNADSLAAGDLVVVRVARAAADGSDTATGDAELLAVGLSYTTS</sequence>
<dbReference type="EMBL" id="PVMZ01000003">
    <property type="protein sequence ID" value="PRX23468.1"/>
    <property type="molecule type" value="Genomic_DNA"/>
</dbReference>
<comment type="caution">
    <text evidence="1">The sequence shown here is derived from an EMBL/GenBank/DDBJ whole genome shotgun (WGS) entry which is preliminary data.</text>
</comment>
<name>A0A2T0KIX1_9ACTN</name>
<reference evidence="1 2" key="1">
    <citation type="submission" date="2018-03" db="EMBL/GenBank/DDBJ databases">
        <title>Genomic Encyclopedia of Archaeal and Bacterial Type Strains, Phase II (KMG-II): from individual species to whole genera.</title>
        <authorList>
            <person name="Goeker M."/>
        </authorList>
    </citation>
    <scope>NUCLEOTIDE SEQUENCE [LARGE SCALE GENOMIC DNA]</scope>
    <source>
        <strain evidence="1 2">DSM 43146</strain>
    </source>
</reference>
<evidence type="ECO:0000313" key="2">
    <source>
        <dbReference type="Proteomes" id="UP000239415"/>
    </source>
</evidence>
<organism evidence="1 2">
    <name type="scientific">Actinoplanes italicus</name>
    <dbReference type="NCBI Taxonomy" id="113567"/>
    <lineage>
        <taxon>Bacteria</taxon>
        <taxon>Bacillati</taxon>
        <taxon>Actinomycetota</taxon>
        <taxon>Actinomycetes</taxon>
        <taxon>Micromonosporales</taxon>
        <taxon>Micromonosporaceae</taxon>
        <taxon>Actinoplanes</taxon>
    </lineage>
</organism>
<dbReference type="Proteomes" id="UP000239415">
    <property type="component" value="Unassembled WGS sequence"/>
</dbReference>